<dbReference type="Pfam" id="PF01535">
    <property type="entry name" value="PPR"/>
    <property type="match status" value="2"/>
</dbReference>
<dbReference type="NCBIfam" id="TIGR00756">
    <property type="entry name" value="PPR"/>
    <property type="match status" value="3"/>
</dbReference>
<keyword evidence="4" id="KW-1185">Reference proteome</keyword>
<feature type="repeat" description="PPR" evidence="3">
    <location>
        <begin position="120"/>
        <end position="154"/>
    </location>
</feature>
<dbReference type="Gene3D" id="1.25.40.10">
    <property type="entry name" value="Tetratricopeptide repeat domain"/>
    <property type="match status" value="2"/>
</dbReference>
<dbReference type="GeneID" id="111433694"/>
<dbReference type="RefSeq" id="XP_022926617.1">
    <property type="nucleotide sequence ID" value="XM_023070849.1"/>
</dbReference>
<dbReference type="KEGG" id="cmos:111433694"/>
<accession>A0A6J1EEV9</accession>
<dbReference type="Pfam" id="PF13041">
    <property type="entry name" value="PPR_2"/>
    <property type="match status" value="1"/>
</dbReference>
<name>A0A6J1EEV9_CUCMO</name>
<dbReference type="Pfam" id="PF12854">
    <property type="entry name" value="PPR_1"/>
    <property type="match status" value="1"/>
</dbReference>
<organism evidence="4 5">
    <name type="scientific">Cucurbita moschata</name>
    <name type="common">Winter crookneck squash</name>
    <name type="synonym">Cucurbita pepo var. moschata</name>
    <dbReference type="NCBI Taxonomy" id="3662"/>
    <lineage>
        <taxon>Eukaryota</taxon>
        <taxon>Viridiplantae</taxon>
        <taxon>Streptophyta</taxon>
        <taxon>Embryophyta</taxon>
        <taxon>Tracheophyta</taxon>
        <taxon>Spermatophyta</taxon>
        <taxon>Magnoliopsida</taxon>
        <taxon>eudicotyledons</taxon>
        <taxon>Gunneridae</taxon>
        <taxon>Pentapetalae</taxon>
        <taxon>rosids</taxon>
        <taxon>fabids</taxon>
        <taxon>Cucurbitales</taxon>
        <taxon>Cucurbitaceae</taxon>
        <taxon>Cucurbiteae</taxon>
        <taxon>Cucurbita</taxon>
    </lineage>
</organism>
<evidence type="ECO:0000313" key="5">
    <source>
        <dbReference type="RefSeq" id="XP_022926617.1"/>
    </source>
</evidence>
<dbReference type="GO" id="GO:0006396">
    <property type="term" value="P:RNA processing"/>
    <property type="evidence" value="ECO:0007669"/>
    <property type="project" value="TreeGrafter"/>
</dbReference>
<dbReference type="AlphaFoldDB" id="A0A6J1EEV9"/>
<dbReference type="GO" id="GO:0003729">
    <property type="term" value="F:mRNA binding"/>
    <property type="evidence" value="ECO:0007669"/>
    <property type="project" value="TreeGrafter"/>
</dbReference>
<keyword evidence="2" id="KW-0677">Repeat</keyword>
<dbReference type="InterPro" id="IPR002885">
    <property type="entry name" value="PPR_rpt"/>
</dbReference>
<dbReference type="GO" id="GO:0005739">
    <property type="term" value="C:mitochondrion"/>
    <property type="evidence" value="ECO:0007669"/>
    <property type="project" value="TreeGrafter"/>
</dbReference>
<sequence>MKPVREVIGKGFFPNLVEINLLAQSLCRDGQPHEAQQLLMECMNKGCAVNVVNFSTVIHGFGQKDDLEAALSLWDDMYFCNKDPGSVTYTTLIDALGKAGRIEDATELSMKMLRQGLAPSPVTYRPVIHQYCRKGRVEDLMKLLKNMISKGRFQTLFNLVIEKLCKFGYLKEADSLLGEGLRTASRTDAKTCHVYLSVGIPMSTYTVSCQMFNRNLLPDLLLCEKVSRRLLIGGKLEEADRLVLRFVERDCVLSQDQKHLQD</sequence>
<feature type="repeat" description="PPR" evidence="3">
    <location>
        <begin position="85"/>
        <end position="119"/>
    </location>
</feature>
<dbReference type="PANTHER" id="PTHR47934:SF6">
    <property type="entry name" value="MITOCHONDRIAL GROUP I INTRON SPLICING FACTOR CCM1-RELATED"/>
    <property type="match status" value="1"/>
</dbReference>
<dbReference type="PANTHER" id="PTHR47934">
    <property type="entry name" value="PENTATRICOPEPTIDE REPEAT-CONTAINING PROTEIN PET309, MITOCHONDRIAL"/>
    <property type="match status" value="1"/>
</dbReference>
<evidence type="ECO:0000256" key="3">
    <source>
        <dbReference type="PROSITE-ProRule" id="PRU00708"/>
    </source>
</evidence>
<dbReference type="InterPro" id="IPR051114">
    <property type="entry name" value="Mito_RNA_Proc_CCM1"/>
</dbReference>
<feature type="repeat" description="PPR" evidence="3">
    <location>
        <begin position="50"/>
        <end position="84"/>
    </location>
</feature>
<proteinExistence type="inferred from homology"/>
<evidence type="ECO:0000256" key="2">
    <source>
        <dbReference type="ARBA" id="ARBA00022737"/>
    </source>
</evidence>
<feature type="repeat" description="PPR" evidence="3">
    <location>
        <begin position="15"/>
        <end position="49"/>
    </location>
</feature>
<dbReference type="GO" id="GO:0007005">
    <property type="term" value="P:mitochondrion organization"/>
    <property type="evidence" value="ECO:0007669"/>
    <property type="project" value="TreeGrafter"/>
</dbReference>
<dbReference type="Proteomes" id="UP000504609">
    <property type="component" value="Unplaced"/>
</dbReference>
<reference evidence="5" key="1">
    <citation type="submission" date="2025-08" db="UniProtKB">
        <authorList>
            <consortium name="RefSeq"/>
        </authorList>
    </citation>
    <scope>IDENTIFICATION</scope>
    <source>
        <tissue evidence="5">Young leaves</tissue>
    </source>
</reference>
<dbReference type="PROSITE" id="PS51375">
    <property type="entry name" value="PPR"/>
    <property type="match status" value="4"/>
</dbReference>
<dbReference type="InterPro" id="IPR011990">
    <property type="entry name" value="TPR-like_helical_dom_sf"/>
</dbReference>
<gene>
    <name evidence="5" type="primary">LOC111433694</name>
</gene>
<evidence type="ECO:0000313" key="4">
    <source>
        <dbReference type="Proteomes" id="UP000504609"/>
    </source>
</evidence>
<protein>
    <submittedName>
        <fullName evidence="5">Pentatricopeptide repeat-containing protein At1g64583, mitochondrial-like</fullName>
    </submittedName>
</protein>
<comment type="similarity">
    <text evidence="1">Belongs to the PPR family. P subfamily.</text>
</comment>
<evidence type="ECO:0000256" key="1">
    <source>
        <dbReference type="ARBA" id="ARBA00007626"/>
    </source>
</evidence>